<proteinExistence type="predicted"/>
<evidence type="ECO:0000313" key="3">
    <source>
        <dbReference type="Proteomes" id="UP001385499"/>
    </source>
</evidence>
<keyword evidence="1" id="KW-0732">Signal</keyword>
<evidence type="ECO:0000256" key="1">
    <source>
        <dbReference type="SAM" id="SignalP"/>
    </source>
</evidence>
<dbReference type="Pfam" id="PF06572">
    <property type="entry name" value="DUF1131"/>
    <property type="match status" value="1"/>
</dbReference>
<dbReference type="RefSeq" id="WP_340273564.1">
    <property type="nucleotide sequence ID" value="NZ_JBAKIA010000004.1"/>
</dbReference>
<dbReference type="PROSITE" id="PS51257">
    <property type="entry name" value="PROKAR_LIPOPROTEIN"/>
    <property type="match status" value="1"/>
</dbReference>
<feature type="signal peptide" evidence="1">
    <location>
        <begin position="1"/>
        <end position="18"/>
    </location>
</feature>
<keyword evidence="3" id="KW-1185">Reference proteome</keyword>
<sequence>MRSPLTGFFCLLALTVGACSPTVDYNGPLQSARTSTVTLVQITNDSVGGITADTVYGQKSIAAALPGLTTEGIQTAEENRTEWAIAAFNSDGFQVLQVFKGKNGKVRAVHGVTHHLQGPNGERIGMAFHEIGLGRMNCRIGKGLWRGMAICHAKNARNVDLVFAIPQYQGPFDQLPPDIELQDSILQRIIWTPNS</sequence>
<comment type="caution">
    <text evidence="2">The sequence shown here is derived from an EMBL/GenBank/DDBJ whole genome shotgun (WGS) entry which is preliminary data.</text>
</comment>
<gene>
    <name evidence="2" type="ORF">V6575_07225</name>
</gene>
<dbReference type="Gene3D" id="2.60.460.10">
    <property type="entry name" value="protein yfey like domain"/>
    <property type="match status" value="1"/>
</dbReference>
<dbReference type="InterPro" id="IPR038714">
    <property type="entry name" value="YfeY-like_sf"/>
</dbReference>
<feature type="chain" id="PRO_5046237950" evidence="1">
    <location>
        <begin position="19"/>
        <end position="195"/>
    </location>
</feature>
<name>A0ABU8TI81_9HYPH</name>
<protein>
    <submittedName>
        <fullName evidence="2">DUF1131 family protein</fullName>
    </submittedName>
</protein>
<reference evidence="2 3" key="1">
    <citation type="submission" date="2024-02" db="EMBL/GenBank/DDBJ databases">
        <title>Roseibium algae sp. nov., isolated from marine alga (Grateloupia sp.), showing potential in myo-inositol conversion.</title>
        <authorList>
            <person name="Wang Y."/>
        </authorList>
    </citation>
    <scope>NUCLEOTIDE SEQUENCE [LARGE SCALE GENOMIC DNA]</scope>
    <source>
        <strain evidence="2 3">H3510</strain>
    </source>
</reference>
<evidence type="ECO:0000313" key="2">
    <source>
        <dbReference type="EMBL" id="MEJ8473873.1"/>
    </source>
</evidence>
<dbReference type="EMBL" id="JBAKIA010000004">
    <property type="protein sequence ID" value="MEJ8473873.1"/>
    <property type="molecule type" value="Genomic_DNA"/>
</dbReference>
<accession>A0ABU8TI81</accession>
<organism evidence="2 3">
    <name type="scientific">Roseibium algae</name>
    <dbReference type="NCBI Taxonomy" id="3123038"/>
    <lineage>
        <taxon>Bacteria</taxon>
        <taxon>Pseudomonadati</taxon>
        <taxon>Pseudomonadota</taxon>
        <taxon>Alphaproteobacteria</taxon>
        <taxon>Hyphomicrobiales</taxon>
        <taxon>Stappiaceae</taxon>
        <taxon>Roseibium</taxon>
    </lineage>
</organism>
<dbReference type="Proteomes" id="UP001385499">
    <property type="component" value="Unassembled WGS sequence"/>
</dbReference>
<dbReference type="InterPro" id="IPR010938">
    <property type="entry name" value="DUF1131"/>
</dbReference>